<dbReference type="EMBL" id="BOMF01000093">
    <property type="protein sequence ID" value="GID47646.1"/>
    <property type="molecule type" value="Genomic_DNA"/>
</dbReference>
<name>A0ABQ3WN13_9ACTN</name>
<comment type="caution">
    <text evidence="2">The sequence shown here is derived from an EMBL/GenBank/DDBJ whole genome shotgun (WGS) entry which is preliminary data.</text>
</comment>
<accession>A0ABQ3WN13</accession>
<dbReference type="RefSeq" id="WP_204297784.1">
    <property type="nucleotide sequence ID" value="NZ_BAAAGQ010000011.1"/>
</dbReference>
<sequence length="276" mass="29423">MRTTAASLASNEDGENEDWYSASPRSLVVLDGATARTNTGCQHGISWYAAHLGAALSEGALDTESPLTTILEEGIARVAGLHPSCDLAHEGTPSAAVAMVRLSDGFLEYLVLGDVSIILDGNDGIVAVSDERVSQTAADERRNADSFPIGSAEKSAAMVKMKHAELAMRNRDGGYWIAAADPTAAEHALTGRIKAVELRRFAVVTDGAARIVSPFGELSWVELLDLAEEESPEAVLRRVRQAEASDPLGTRWPRNKRSDDATLILALEVEQDGRSG</sequence>
<dbReference type="Pfam" id="PF13672">
    <property type="entry name" value="PP2C_2"/>
    <property type="match status" value="1"/>
</dbReference>
<proteinExistence type="predicted"/>
<evidence type="ECO:0000313" key="2">
    <source>
        <dbReference type="EMBL" id="GID47646.1"/>
    </source>
</evidence>
<organism evidence="2">
    <name type="scientific">Actinoplanes campanulatus</name>
    <dbReference type="NCBI Taxonomy" id="113559"/>
    <lineage>
        <taxon>Bacteria</taxon>
        <taxon>Bacillati</taxon>
        <taxon>Actinomycetota</taxon>
        <taxon>Actinomycetes</taxon>
        <taxon>Micromonosporales</taxon>
        <taxon>Micromonosporaceae</taxon>
        <taxon>Actinoplanes</taxon>
    </lineage>
</organism>
<dbReference type="InterPro" id="IPR001932">
    <property type="entry name" value="PPM-type_phosphatase-like_dom"/>
</dbReference>
<protein>
    <recommendedName>
        <fullName evidence="1">PPM-type phosphatase domain-containing protein</fullName>
    </recommendedName>
</protein>
<evidence type="ECO:0000259" key="1">
    <source>
        <dbReference type="Pfam" id="PF13672"/>
    </source>
</evidence>
<feature type="domain" description="PPM-type phosphatase" evidence="1">
    <location>
        <begin position="26"/>
        <end position="216"/>
    </location>
</feature>
<reference evidence="2" key="1">
    <citation type="submission" date="2021-01" db="EMBL/GenBank/DDBJ databases">
        <title>Whole genome shotgun sequence of Actinoplanes capillaceus NBRC 16408.</title>
        <authorList>
            <person name="Komaki H."/>
            <person name="Tamura T."/>
        </authorList>
    </citation>
    <scope>NUCLEOTIDE SEQUENCE [LARGE SCALE GENOMIC DNA]</scope>
    <source>
        <strain evidence="2">NBRC 16408</strain>
    </source>
</reference>
<gene>
    <name evidence="2" type="ORF">Aca07nite_49210</name>
</gene>